<dbReference type="PANTHER" id="PTHR45947">
    <property type="entry name" value="SULFOQUINOVOSYL TRANSFERASE SQD2"/>
    <property type="match status" value="1"/>
</dbReference>
<dbReference type="Pfam" id="PF00534">
    <property type="entry name" value="Glycos_transf_1"/>
    <property type="match status" value="1"/>
</dbReference>
<proteinExistence type="predicted"/>
<dbReference type="CDD" id="cd03808">
    <property type="entry name" value="GT4_CapM-like"/>
    <property type="match status" value="1"/>
</dbReference>
<dbReference type="EMBL" id="SNRY01000466">
    <property type="protein sequence ID" value="KAA6340351.1"/>
    <property type="molecule type" value="Genomic_DNA"/>
</dbReference>
<reference evidence="3" key="1">
    <citation type="submission" date="2019-03" db="EMBL/GenBank/DDBJ databases">
        <title>Single cell metagenomics reveals metabolic interactions within the superorganism composed of flagellate Streblomastix strix and complex community of Bacteroidetes bacteria on its surface.</title>
        <authorList>
            <person name="Treitli S.C."/>
            <person name="Kolisko M."/>
            <person name="Husnik F."/>
            <person name="Keeling P."/>
            <person name="Hampl V."/>
        </authorList>
    </citation>
    <scope>NUCLEOTIDE SEQUENCE</scope>
    <source>
        <strain evidence="3">STM</strain>
    </source>
</reference>
<comment type="caution">
    <text evidence="3">The sequence shown here is derived from an EMBL/GenBank/DDBJ whole genome shotgun (WGS) entry which is preliminary data.</text>
</comment>
<dbReference type="Gene3D" id="3.40.50.2000">
    <property type="entry name" value="Glycogen Phosphorylase B"/>
    <property type="match status" value="2"/>
</dbReference>
<accession>A0A5J4S547</accession>
<dbReference type="Pfam" id="PF13579">
    <property type="entry name" value="Glyco_trans_4_4"/>
    <property type="match status" value="1"/>
</dbReference>
<dbReference type="EMBL" id="SNRY01000466">
    <property type="protein sequence ID" value="KAA6340360.1"/>
    <property type="molecule type" value="Genomic_DNA"/>
</dbReference>
<dbReference type="InterPro" id="IPR001296">
    <property type="entry name" value="Glyco_trans_1"/>
</dbReference>
<gene>
    <name evidence="3" type="ORF">EZS27_011771</name>
    <name evidence="4" type="ORF">EZS27_011780</name>
</gene>
<dbReference type="InterPro" id="IPR050194">
    <property type="entry name" value="Glycosyltransferase_grp1"/>
</dbReference>
<dbReference type="PANTHER" id="PTHR45947:SF3">
    <property type="entry name" value="SULFOQUINOVOSYL TRANSFERASE SQD2"/>
    <property type="match status" value="1"/>
</dbReference>
<dbReference type="InterPro" id="IPR028098">
    <property type="entry name" value="Glyco_trans_4-like_N"/>
</dbReference>
<evidence type="ECO:0000313" key="3">
    <source>
        <dbReference type="EMBL" id="KAA6340351.1"/>
    </source>
</evidence>
<dbReference type="EC" id="2.4.1.290" evidence="3"/>
<organism evidence="3">
    <name type="scientific">termite gut metagenome</name>
    <dbReference type="NCBI Taxonomy" id="433724"/>
    <lineage>
        <taxon>unclassified sequences</taxon>
        <taxon>metagenomes</taxon>
        <taxon>organismal metagenomes</taxon>
    </lineage>
</organism>
<name>A0A5J4S547_9ZZZZ</name>
<sequence>MSNLHRLTSIPLSFETLLKGQLRFMQQQYDVTAICSDKERLEKIGEDEGVKTYPVELTRQITLRKDFNAVIKLYRYFRKEKPFIVHTHTPKAGLIGMLAAYLARVPNRLHTVAGMPLMEASGMKRKILNVTEKLTYRCATHVYPNSKGLYEFIIKNHFCLANKLKIIGAGSSNGIDTQHFSPAYFSSNERNKLKKRFNIQLNSFIFCFVGRLVKDKGINELVQSFMEVNEQYPQTKLLLVGPFERELDPLFPETEKAIQENPNIISVGFQTDVRPFLAISDIFVFPSYREGFPNVVMQAGAMDLPSIVTDINGCNEIIEEGVNGLIIPSKNKEQLKEKMMLLIEDKDLRNHLKQHAREMITSRYEQKMVWDALLEEYRRLETQNHT</sequence>
<protein>
    <submittedName>
        <fullName evidence="3">N N'-diacetylbacillosaminyl-diphospho-undecaprenol alpha-1 3-N-acetylgalactosaminyltransferase</fullName>
        <ecNumber evidence="3">2.4.1.290</ecNumber>
    </submittedName>
</protein>
<dbReference type="GO" id="GO:0102335">
    <property type="term" value="F:N,N'-diacetylbacillosaminyl-diphospho-undecaprenol alpha-1,3-N-acetylgalactosaminyltransferase activity"/>
    <property type="evidence" value="ECO:0007669"/>
    <property type="project" value="UniProtKB-EC"/>
</dbReference>
<evidence type="ECO:0000259" key="1">
    <source>
        <dbReference type="Pfam" id="PF00534"/>
    </source>
</evidence>
<feature type="domain" description="Glycosyltransferase subfamily 4-like N-terminal" evidence="2">
    <location>
        <begin position="27"/>
        <end position="167"/>
    </location>
</feature>
<keyword evidence="3" id="KW-0328">Glycosyltransferase</keyword>
<dbReference type="AlphaFoldDB" id="A0A5J4S547"/>
<keyword evidence="3" id="KW-0808">Transferase</keyword>
<feature type="domain" description="Glycosyl transferase family 1" evidence="1">
    <location>
        <begin position="190"/>
        <end position="359"/>
    </location>
</feature>
<evidence type="ECO:0000259" key="2">
    <source>
        <dbReference type="Pfam" id="PF13579"/>
    </source>
</evidence>
<dbReference type="SUPFAM" id="SSF53756">
    <property type="entry name" value="UDP-Glycosyltransferase/glycogen phosphorylase"/>
    <property type="match status" value="1"/>
</dbReference>
<evidence type="ECO:0000313" key="4">
    <source>
        <dbReference type="EMBL" id="KAA6340360.1"/>
    </source>
</evidence>